<dbReference type="KEGG" id="cwo:Cwoe_4374"/>
<gene>
    <name evidence="3" type="ordered locus">Cwoe_4374</name>
</gene>
<dbReference type="InterPro" id="IPR004380">
    <property type="entry name" value="Asp_race"/>
</dbReference>
<organism evidence="3 4">
    <name type="scientific">Conexibacter woesei (strain DSM 14684 / CCUG 47730 / CIP 108061 / JCM 11494 / NBRC 100937 / ID131577)</name>
    <dbReference type="NCBI Taxonomy" id="469383"/>
    <lineage>
        <taxon>Bacteria</taxon>
        <taxon>Bacillati</taxon>
        <taxon>Actinomycetota</taxon>
        <taxon>Thermoleophilia</taxon>
        <taxon>Solirubrobacterales</taxon>
        <taxon>Conexibacteraceae</taxon>
        <taxon>Conexibacter</taxon>
    </lineage>
</organism>
<evidence type="ECO:0000256" key="2">
    <source>
        <dbReference type="ARBA" id="ARBA00023235"/>
    </source>
</evidence>
<name>D3F6Z0_CONWI</name>
<evidence type="ECO:0000313" key="3">
    <source>
        <dbReference type="EMBL" id="ADB52788.1"/>
    </source>
</evidence>
<reference evidence="4" key="2">
    <citation type="submission" date="2010-01" db="EMBL/GenBank/DDBJ databases">
        <title>The complete genome of Conexibacter woesei DSM 14684.</title>
        <authorList>
            <consortium name="US DOE Joint Genome Institute (JGI-PGF)"/>
            <person name="Lucas S."/>
            <person name="Copeland A."/>
            <person name="Lapidus A."/>
            <person name="Glavina del Rio T."/>
            <person name="Dalin E."/>
            <person name="Tice H."/>
            <person name="Bruce D."/>
            <person name="Goodwin L."/>
            <person name="Pitluck S."/>
            <person name="Kyrpides N."/>
            <person name="Mavromatis K."/>
            <person name="Ivanova N."/>
            <person name="Mikhailova N."/>
            <person name="Chertkov O."/>
            <person name="Brettin T."/>
            <person name="Detter J.C."/>
            <person name="Han C."/>
            <person name="Larimer F."/>
            <person name="Land M."/>
            <person name="Hauser L."/>
            <person name="Markowitz V."/>
            <person name="Cheng J.-F."/>
            <person name="Hugenholtz P."/>
            <person name="Woyke T."/>
            <person name="Wu D."/>
            <person name="Pukall R."/>
            <person name="Steenblock K."/>
            <person name="Schneider S."/>
            <person name="Klenk H.-P."/>
            <person name="Eisen J.A."/>
        </authorList>
    </citation>
    <scope>NUCLEOTIDE SEQUENCE [LARGE SCALE GENOMIC DNA]</scope>
    <source>
        <strain evidence="4">DSM 14684 / CIP 108061 / JCM 11494 / NBRC 100937 / ID131577</strain>
    </source>
</reference>
<evidence type="ECO:0000313" key="4">
    <source>
        <dbReference type="Proteomes" id="UP000008229"/>
    </source>
</evidence>
<dbReference type="eggNOG" id="COG1794">
    <property type="taxonomic scope" value="Bacteria"/>
</dbReference>
<reference evidence="3 4" key="1">
    <citation type="journal article" date="2010" name="Stand. Genomic Sci.">
        <title>Complete genome sequence of Conexibacter woesei type strain (ID131577).</title>
        <authorList>
            <person name="Pukall R."/>
            <person name="Lapidus A."/>
            <person name="Glavina Del Rio T."/>
            <person name="Copeland A."/>
            <person name="Tice H."/>
            <person name="Cheng J.-F."/>
            <person name="Lucas S."/>
            <person name="Chen F."/>
            <person name="Nolan M."/>
            <person name="Bruce D."/>
            <person name="Goodwin L."/>
            <person name="Pitluck S."/>
            <person name="Mavromatis K."/>
            <person name="Ivanova N."/>
            <person name="Ovchinnikova G."/>
            <person name="Pati A."/>
            <person name="Chen A."/>
            <person name="Palaniappan K."/>
            <person name="Land M."/>
            <person name="Hauser L."/>
            <person name="Chang Y.-J."/>
            <person name="Jeffries C.D."/>
            <person name="Chain P."/>
            <person name="Meincke L."/>
            <person name="Sims D."/>
            <person name="Brettin T."/>
            <person name="Detter J.C."/>
            <person name="Rohde M."/>
            <person name="Goeker M."/>
            <person name="Bristow J."/>
            <person name="Eisen J.A."/>
            <person name="Markowitz V."/>
            <person name="Kyrpides N.C."/>
            <person name="Klenk H.-P."/>
            <person name="Hugenholtz P."/>
        </authorList>
    </citation>
    <scope>NUCLEOTIDE SEQUENCE [LARGE SCALE GENOMIC DNA]</scope>
    <source>
        <strain evidence="4">DSM 14684 / CIP 108061 / JCM 11494 / NBRC 100937 / ID131577</strain>
    </source>
</reference>
<dbReference type="InterPro" id="IPR001920">
    <property type="entry name" value="Asp/Glu_race"/>
</dbReference>
<dbReference type="STRING" id="469383.Cwoe_4374"/>
<dbReference type="EMBL" id="CP001854">
    <property type="protein sequence ID" value="ADB52788.1"/>
    <property type="molecule type" value="Genomic_DNA"/>
</dbReference>
<dbReference type="SUPFAM" id="SSF53681">
    <property type="entry name" value="Aspartate/glutamate racemase"/>
    <property type="match status" value="2"/>
</dbReference>
<evidence type="ECO:0000256" key="1">
    <source>
        <dbReference type="ARBA" id="ARBA00007847"/>
    </source>
</evidence>
<dbReference type="HOGENOM" id="CLU_055360_1_0_11"/>
<dbReference type="OrthoDB" id="9803739at2"/>
<dbReference type="PANTHER" id="PTHR21198:SF7">
    <property type="entry name" value="ASPARTATE-GLUTAMATE RACEMASE FAMILY"/>
    <property type="match status" value="1"/>
</dbReference>
<proteinExistence type="inferred from homology"/>
<dbReference type="NCBIfam" id="TIGR00035">
    <property type="entry name" value="asp_race"/>
    <property type="match status" value="1"/>
</dbReference>
<protein>
    <submittedName>
        <fullName evidence="3">Aspartate racemase</fullName>
    </submittedName>
</protein>
<comment type="similarity">
    <text evidence="1">Belongs to the aspartate/glutamate racemases family.</text>
</comment>
<dbReference type="InterPro" id="IPR015942">
    <property type="entry name" value="Asp/Glu/hydantoin_racemase"/>
</dbReference>
<dbReference type="Gene3D" id="3.40.50.1860">
    <property type="match status" value="2"/>
</dbReference>
<keyword evidence="2" id="KW-0413">Isomerase</keyword>
<dbReference type="Pfam" id="PF01177">
    <property type="entry name" value="Asp_Glu_race"/>
    <property type="match status" value="1"/>
</dbReference>
<accession>D3F6Z0</accession>
<sequence>MRTIGIVGGFSWHSTAAYYRRINERTAERLGGHASAHLVLRSLDFAEVLTEDAREAERLIVAAARDVERAGAAFALLAANTAHRWASPVERALTIPLLHIADTTAVAVARAGLSRVGLLGTRGTMEGDFVGGRLRERHELDVLVPDASERAELHDLILGELTLRAPSPAAAAFLAAAVERLVARGAEGVVLGCTELTLVPLDAAAPTFDSAAIHADAAVELALSGLRS</sequence>
<dbReference type="Proteomes" id="UP000008229">
    <property type="component" value="Chromosome"/>
</dbReference>
<dbReference type="GO" id="GO:0047661">
    <property type="term" value="F:amino-acid racemase activity"/>
    <property type="evidence" value="ECO:0007669"/>
    <property type="project" value="InterPro"/>
</dbReference>
<dbReference type="PANTHER" id="PTHR21198">
    <property type="entry name" value="GLUTAMATE RACEMASE"/>
    <property type="match status" value="1"/>
</dbReference>
<dbReference type="RefSeq" id="WP_012935839.1">
    <property type="nucleotide sequence ID" value="NC_013739.1"/>
</dbReference>
<dbReference type="AlphaFoldDB" id="D3F6Z0"/>
<keyword evidence="4" id="KW-1185">Reference proteome</keyword>